<evidence type="ECO:0000313" key="7">
    <source>
        <dbReference type="EMBL" id="CAF1084430.1"/>
    </source>
</evidence>
<evidence type="ECO:0000256" key="2">
    <source>
        <dbReference type="ARBA" id="ARBA00014513"/>
    </source>
</evidence>
<organism evidence="7 10">
    <name type="scientific">Rotaria sordida</name>
    <dbReference type="NCBI Taxonomy" id="392033"/>
    <lineage>
        <taxon>Eukaryota</taxon>
        <taxon>Metazoa</taxon>
        <taxon>Spiralia</taxon>
        <taxon>Gnathifera</taxon>
        <taxon>Rotifera</taxon>
        <taxon>Eurotatoria</taxon>
        <taxon>Bdelloidea</taxon>
        <taxon>Philodinida</taxon>
        <taxon>Philodinidae</taxon>
        <taxon>Rotaria</taxon>
    </lineage>
</organism>
<accession>A0A814MVB0</accession>
<dbReference type="Proteomes" id="UP000663882">
    <property type="component" value="Unassembled WGS sequence"/>
</dbReference>
<evidence type="ECO:0000256" key="1">
    <source>
        <dbReference type="ARBA" id="ARBA00005536"/>
    </source>
</evidence>
<comment type="caution">
    <text evidence="7">The sequence shown here is derived from an EMBL/GenBank/DDBJ whole genome shotgun (WGS) entry which is preliminary data.</text>
</comment>
<protein>
    <recommendedName>
        <fullName evidence="2">IST1 homolog</fullName>
    </recommendedName>
    <alternativeName>
        <fullName evidence="3">Charged multivesicular body protein 8</fullName>
    </alternativeName>
</protein>
<dbReference type="Gene3D" id="1.20.1260.60">
    <property type="entry name" value="Vacuolar protein sorting-associated protein Ist1"/>
    <property type="match status" value="1"/>
</dbReference>
<evidence type="ECO:0000313" key="8">
    <source>
        <dbReference type="EMBL" id="CAF1133817.1"/>
    </source>
</evidence>
<comment type="subunit">
    <text evidence="5">Interacts with CHMP1A, CHMP1B, VPS4A and VTA1. Interacts with SPAST, STAMBP, and USP8. May interact with VPS37B. May associate with the ESCRT-I complex. Interacts with MITD1, in competition with VSP4. Interacts with SPART (via MIT domain); leading to the recruitment of SPART to midbodies. Interacts with SPAST.</text>
</comment>
<sequence length="359" mass="40101">MPNNKWTADLKTILQVAKARLDVREKKKTEQVAKERYTVADYVRNNKVPRARIAVEHLVREDYKIEAMDRIEAYLDTLLMRLQLVKDRPKNGSVDPAVEQPLANVLWAAPFLTQDIPELGQITLMFKKHFGPEYVSMCEQNKLSLVDVDLLRCLSCDLIPKLLIEKYLVEICRSQNVPFEPDPTIMAQDEFWTIGQRYIQNSNVNDVKGPPPPPSSGGAPSAGGHGSGGKYADSPNIHLNQPSAPEFEKPPPTYSTDKPDHLTVYLPGANSRQPQYPNINFGPSIPPPLPQVPPSSNTPRIGFNIDTGTKSPFIDPFPQVPSAQDHSTPPPPPPAMNDSSNDPGFDDLARRFEELKKRK</sequence>
<feature type="compositionally biased region" description="Basic and acidic residues" evidence="6">
    <location>
        <begin position="347"/>
        <end position="359"/>
    </location>
</feature>
<evidence type="ECO:0000256" key="5">
    <source>
        <dbReference type="ARBA" id="ARBA00046920"/>
    </source>
</evidence>
<gene>
    <name evidence="9" type="ORF">RFH988_LOCUS27288</name>
    <name evidence="7" type="ORF">SEV965_LOCUS15026</name>
    <name evidence="8" type="ORF">ZHD862_LOCUS19280</name>
</gene>
<dbReference type="AlphaFoldDB" id="A0A814MVB0"/>
<dbReference type="EMBL" id="CAJNOO010002285">
    <property type="protein sequence ID" value="CAF1253284.1"/>
    <property type="molecule type" value="Genomic_DNA"/>
</dbReference>
<dbReference type="InterPro" id="IPR042277">
    <property type="entry name" value="IST1-like"/>
</dbReference>
<dbReference type="Proteomes" id="UP000663864">
    <property type="component" value="Unassembled WGS sequence"/>
</dbReference>
<dbReference type="PANTHER" id="PTHR12161:SF5">
    <property type="entry name" value="IST1 HOMOLOG"/>
    <property type="match status" value="1"/>
</dbReference>
<dbReference type="Pfam" id="PF03398">
    <property type="entry name" value="Ist1"/>
    <property type="match status" value="1"/>
</dbReference>
<evidence type="ECO:0000313" key="9">
    <source>
        <dbReference type="EMBL" id="CAF1253284.1"/>
    </source>
</evidence>
<dbReference type="EMBL" id="CAJNOT010001040">
    <property type="protein sequence ID" value="CAF1133817.1"/>
    <property type="molecule type" value="Genomic_DNA"/>
</dbReference>
<name>A0A814MVB0_9BILA</name>
<evidence type="ECO:0000256" key="6">
    <source>
        <dbReference type="SAM" id="MobiDB-lite"/>
    </source>
</evidence>
<feature type="compositionally biased region" description="Pro residues" evidence="6">
    <location>
        <begin position="284"/>
        <end position="293"/>
    </location>
</feature>
<comment type="function">
    <text evidence="4">ESCRT-III-like protein involved in cytokinesis, nuclear envelope reassembly and endosomal tubulation. Is required for efficient abscission during cytokinesis. Involved in recruiting VPS4A and/or VPS4B to the midbody of dividing cells. During late anaphase, involved in nuclear envelope reassembly and mitotic spindle disassembly together with the ESCRT-III complex: IST1 acts by mediating the recruitment of SPAST to the nuclear membrane, leading to microtubule severing. Recruited to the reforming nuclear envelope (NE) during anaphase by LEMD2. Regulates early endosomal tubulation together with the ESCRT-III complex by mediating the recruitment of SPAST.</text>
</comment>
<dbReference type="EMBL" id="CAJNOU010000771">
    <property type="protein sequence ID" value="CAF1084430.1"/>
    <property type="molecule type" value="Genomic_DNA"/>
</dbReference>
<evidence type="ECO:0000256" key="4">
    <source>
        <dbReference type="ARBA" id="ARBA00046124"/>
    </source>
</evidence>
<proteinExistence type="inferred from homology"/>
<feature type="compositionally biased region" description="Gly residues" evidence="6">
    <location>
        <begin position="220"/>
        <end position="229"/>
    </location>
</feature>
<dbReference type="OrthoDB" id="29853at2759"/>
<reference evidence="7" key="1">
    <citation type="submission" date="2021-02" db="EMBL/GenBank/DDBJ databases">
        <authorList>
            <person name="Nowell W R."/>
        </authorList>
    </citation>
    <scope>NUCLEOTIDE SEQUENCE</scope>
</reference>
<evidence type="ECO:0000313" key="10">
    <source>
        <dbReference type="Proteomes" id="UP000663889"/>
    </source>
</evidence>
<evidence type="ECO:0000256" key="3">
    <source>
        <dbReference type="ARBA" id="ARBA00032374"/>
    </source>
</evidence>
<dbReference type="Proteomes" id="UP000663889">
    <property type="component" value="Unassembled WGS sequence"/>
</dbReference>
<dbReference type="InterPro" id="IPR005061">
    <property type="entry name" value="Ist1"/>
</dbReference>
<feature type="region of interest" description="Disordered" evidence="6">
    <location>
        <begin position="202"/>
        <end position="359"/>
    </location>
</feature>
<dbReference type="GO" id="GO:0015031">
    <property type="term" value="P:protein transport"/>
    <property type="evidence" value="ECO:0007669"/>
    <property type="project" value="InterPro"/>
</dbReference>
<comment type="similarity">
    <text evidence="1">Belongs to the IST1 family.</text>
</comment>
<dbReference type="PANTHER" id="PTHR12161">
    <property type="entry name" value="IST1 FAMILY MEMBER"/>
    <property type="match status" value="1"/>
</dbReference>